<protein>
    <recommendedName>
        <fullName evidence="4">DUF5668 domain-containing protein</fullName>
    </recommendedName>
</protein>
<evidence type="ECO:0000256" key="1">
    <source>
        <dbReference type="SAM" id="Phobius"/>
    </source>
</evidence>
<name>A0A4Y8PQX0_9BACL</name>
<dbReference type="EMBL" id="MYFO01000052">
    <property type="protein sequence ID" value="TFE83288.1"/>
    <property type="molecule type" value="Genomic_DNA"/>
</dbReference>
<comment type="caution">
    <text evidence="2">The sequence shown here is derived from an EMBL/GenBank/DDBJ whole genome shotgun (WGS) entry which is preliminary data.</text>
</comment>
<keyword evidence="3" id="KW-1185">Reference proteome</keyword>
<feature type="transmembrane region" description="Helical" evidence="1">
    <location>
        <begin position="59"/>
        <end position="80"/>
    </location>
</feature>
<dbReference type="Proteomes" id="UP000298246">
    <property type="component" value="Unassembled WGS sequence"/>
</dbReference>
<evidence type="ECO:0000313" key="3">
    <source>
        <dbReference type="Proteomes" id="UP000298246"/>
    </source>
</evidence>
<gene>
    <name evidence="2" type="ORF">B5M42_23210</name>
</gene>
<evidence type="ECO:0000313" key="2">
    <source>
        <dbReference type="EMBL" id="TFE83288.1"/>
    </source>
</evidence>
<dbReference type="AlphaFoldDB" id="A0A4Y8PQX0"/>
<keyword evidence="1" id="KW-0812">Transmembrane</keyword>
<feature type="transmembrane region" description="Helical" evidence="1">
    <location>
        <begin position="136"/>
        <end position="154"/>
    </location>
</feature>
<dbReference type="OrthoDB" id="2695971at2"/>
<feature type="transmembrane region" description="Helical" evidence="1">
    <location>
        <begin position="7"/>
        <end position="27"/>
    </location>
</feature>
<feature type="transmembrane region" description="Helical" evidence="1">
    <location>
        <begin position="86"/>
        <end position="105"/>
    </location>
</feature>
<organism evidence="2 3">
    <name type="scientific">Paenibacillus athensensis</name>
    <dbReference type="NCBI Taxonomy" id="1967502"/>
    <lineage>
        <taxon>Bacteria</taxon>
        <taxon>Bacillati</taxon>
        <taxon>Bacillota</taxon>
        <taxon>Bacilli</taxon>
        <taxon>Bacillales</taxon>
        <taxon>Paenibacillaceae</taxon>
        <taxon>Paenibacillus</taxon>
    </lineage>
</organism>
<reference evidence="2 3" key="1">
    <citation type="submission" date="2017-03" db="EMBL/GenBank/DDBJ databases">
        <title>Isolation of Levoglucosan Utilizing Bacteria.</title>
        <authorList>
            <person name="Arya A.S."/>
        </authorList>
    </citation>
    <scope>NUCLEOTIDE SEQUENCE [LARGE SCALE GENOMIC DNA]</scope>
    <source>
        <strain evidence="2 3">MEC069</strain>
    </source>
</reference>
<dbReference type="RefSeq" id="WP_134757264.1">
    <property type="nucleotide sequence ID" value="NZ_MYFO02000016.1"/>
</dbReference>
<keyword evidence="1" id="KW-0472">Membrane</keyword>
<sequence>MARNSYSVGVVLIGLAVVLLLGKLGVFHFVGSMLWPLFILVPGLLFHALFFGRIWPAGVLVPGGILTTYALMFLFCNFVGWGAMSYLWPGFILGVAVGLYEFHLFDRNAERGVLIAAMILAAVAVGLFGMTLLFKLGVYVIVLLLILAGVFMILRKPKIW</sequence>
<proteinExistence type="predicted"/>
<keyword evidence="1" id="KW-1133">Transmembrane helix</keyword>
<feature type="transmembrane region" description="Helical" evidence="1">
    <location>
        <begin position="112"/>
        <end position="130"/>
    </location>
</feature>
<accession>A0A4Y8PQX0</accession>
<evidence type="ECO:0008006" key="4">
    <source>
        <dbReference type="Google" id="ProtNLM"/>
    </source>
</evidence>
<feature type="transmembrane region" description="Helical" evidence="1">
    <location>
        <begin position="33"/>
        <end position="52"/>
    </location>
</feature>